<evidence type="ECO:0000256" key="3">
    <source>
        <dbReference type="ARBA" id="ARBA00009406"/>
    </source>
</evidence>
<dbReference type="InterPro" id="IPR015168">
    <property type="entry name" value="SsuA/THI5"/>
</dbReference>
<protein>
    <recommendedName>
        <fullName evidence="10">Thiamine pyrimidine synthase</fullName>
    </recommendedName>
</protein>
<keyword evidence="6" id="KW-0479">Metal-binding</keyword>
<dbReference type="EMBL" id="JBHTIU010000031">
    <property type="protein sequence ID" value="MFD0869507.1"/>
    <property type="molecule type" value="Genomic_DNA"/>
</dbReference>
<dbReference type="PANTHER" id="PTHR31528:SF1">
    <property type="entry name" value="4-AMINO-5-HYDROXYMETHYL-2-METHYLPYRIMIDINE PHOSPHATE SYNTHASE THI11-RELATED"/>
    <property type="match status" value="1"/>
</dbReference>
<name>A0ABW3DAH9_9BACL</name>
<comment type="catalytic activity">
    <reaction evidence="11">
        <text>N(6)-(pyridoxal phosphate)-L-lysyl-[4-amino-5-hydroxymethyl-2-methylpyrimidine phosphate synthase] + L-histidyl-[4-amino-5-hydroxymethyl-2-methylpyrimidine phosphate synthase] + 2 Fe(3+) + 4 H2O = L-lysyl-[4-amino-5-hydroxymethyl-2-methylpyrimidine phosphate synthase] + (2S)-2-amino-5-hydroxy-4-oxopentanoyl-[4-amino-5-hydroxymethyl-2-methylpyrimidine phosphate synthase] + 4-amino-2-methyl-5-(phosphooxymethyl)pyrimidine + 3-oxopropanoate + 2 Fe(2+) + 2 H(+)</text>
        <dbReference type="Rhea" id="RHEA:65756"/>
        <dbReference type="Rhea" id="RHEA-COMP:16892"/>
        <dbReference type="Rhea" id="RHEA-COMP:16893"/>
        <dbReference type="Rhea" id="RHEA-COMP:16894"/>
        <dbReference type="Rhea" id="RHEA-COMP:16895"/>
        <dbReference type="ChEBI" id="CHEBI:15377"/>
        <dbReference type="ChEBI" id="CHEBI:15378"/>
        <dbReference type="ChEBI" id="CHEBI:29033"/>
        <dbReference type="ChEBI" id="CHEBI:29034"/>
        <dbReference type="ChEBI" id="CHEBI:29969"/>
        <dbReference type="ChEBI" id="CHEBI:29979"/>
        <dbReference type="ChEBI" id="CHEBI:33190"/>
        <dbReference type="ChEBI" id="CHEBI:58354"/>
        <dbReference type="ChEBI" id="CHEBI:143915"/>
        <dbReference type="ChEBI" id="CHEBI:157692"/>
    </reaction>
    <physiologicalReaction direction="left-to-right" evidence="11">
        <dbReference type="Rhea" id="RHEA:65757"/>
    </physiologicalReaction>
</comment>
<comment type="similarity">
    <text evidence="3">Belongs to the NMT1/THI5 family.</text>
</comment>
<comment type="function">
    <text evidence="1">Responsible for the formation of the pyrimidine heterocycle in the thiamine biosynthesis pathway. Catalyzes the formation of hydroxymethylpyrimidine phosphate (HMP-P) from histidine and pyridoxal phosphate (PLP). The protein uses PLP and the active site histidine to form HMP-P, generating an inactive enzyme. The enzyme can only undergo a single turnover, which suggests it is a suicide enzyme.</text>
</comment>
<evidence type="ECO:0000256" key="9">
    <source>
        <dbReference type="ARBA" id="ARBA00023004"/>
    </source>
</evidence>
<feature type="signal peptide" evidence="12">
    <location>
        <begin position="1"/>
        <end position="26"/>
    </location>
</feature>
<keyword evidence="9" id="KW-0408">Iron</keyword>
<accession>A0ABW3DAH9</accession>
<evidence type="ECO:0000256" key="2">
    <source>
        <dbReference type="ARBA" id="ARBA00004948"/>
    </source>
</evidence>
<feature type="chain" id="PRO_5045221626" description="Thiamine pyrimidine synthase" evidence="12">
    <location>
        <begin position="27"/>
        <end position="349"/>
    </location>
</feature>
<evidence type="ECO:0000259" key="13">
    <source>
        <dbReference type="Pfam" id="PF09084"/>
    </source>
</evidence>
<dbReference type="Pfam" id="PF09084">
    <property type="entry name" value="NMT1"/>
    <property type="match status" value="1"/>
</dbReference>
<dbReference type="Proteomes" id="UP001597120">
    <property type="component" value="Unassembled WGS sequence"/>
</dbReference>
<evidence type="ECO:0000256" key="6">
    <source>
        <dbReference type="ARBA" id="ARBA00022723"/>
    </source>
</evidence>
<feature type="domain" description="SsuA/THI5-like" evidence="13">
    <location>
        <begin position="55"/>
        <end position="269"/>
    </location>
</feature>
<dbReference type="PANTHER" id="PTHR31528">
    <property type="entry name" value="4-AMINO-5-HYDROXYMETHYL-2-METHYLPYRIMIDINE PHOSPHATE SYNTHASE THI11-RELATED"/>
    <property type="match status" value="1"/>
</dbReference>
<comment type="pathway">
    <text evidence="2">Cofactor biosynthesis; thiamine diphosphate biosynthesis.</text>
</comment>
<comment type="caution">
    <text evidence="14">The sequence shown here is derived from an EMBL/GenBank/DDBJ whole genome shotgun (WGS) entry which is preliminary data.</text>
</comment>
<evidence type="ECO:0000256" key="8">
    <source>
        <dbReference type="ARBA" id="ARBA00022977"/>
    </source>
</evidence>
<evidence type="ECO:0000256" key="4">
    <source>
        <dbReference type="ARBA" id="ARBA00011738"/>
    </source>
</evidence>
<evidence type="ECO:0000313" key="14">
    <source>
        <dbReference type="EMBL" id="MFD0869507.1"/>
    </source>
</evidence>
<evidence type="ECO:0000313" key="15">
    <source>
        <dbReference type="Proteomes" id="UP001597120"/>
    </source>
</evidence>
<keyword evidence="8" id="KW-0784">Thiamine biosynthesis</keyword>
<comment type="subunit">
    <text evidence="4">Homodimer.</text>
</comment>
<keyword evidence="7" id="KW-0663">Pyridoxal phosphate</keyword>
<dbReference type="PROSITE" id="PS51257">
    <property type="entry name" value="PROKAR_LIPOPROTEIN"/>
    <property type="match status" value="1"/>
</dbReference>
<evidence type="ECO:0000256" key="11">
    <source>
        <dbReference type="ARBA" id="ARBA00048179"/>
    </source>
</evidence>
<proteinExistence type="inferred from homology"/>
<dbReference type="Gene3D" id="3.40.190.10">
    <property type="entry name" value="Periplasmic binding protein-like II"/>
    <property type="match status" value="2"/>
</dbReference>
<sequence length="349" mass="38272">MKSNFKWIRPAWILSLLLSLSLVLSACGGGESKPTGAGEETKPVKVKLQLKWLPQTQFAGYFVALEKGYYREEGLDVEILPGGPDIVPEQQVANGTAHIGNSWVASLLSHQEEGFPLVEIAQISQRSGLVLVSKKSAGINRPEDLKGKKIGSWMGGLEFEILALLDKYGIDADSDVKLTKQGFTMDQFFNDQLDTASALTHNEFPLVLSQGIPESDLNVIDMNDEGVAMLQDNLFANTEWLENNRDAAVKFLRASIRGWADAIENPEAAVDIVMKSVDEGSTTREHQLSMMKAIGELILPKGTDPSQIGRIDPALFKQTADIAYQFGVIKEEADLSKAYTTEIWDSAAK</sequence>
<dbReference type="InterPro" id="IPR027939">
    <property type="entry name" value="NMT1/THI5"/>
</dbReference>
<evidence type="ECO:0000256" key="7">
    <source>
        <dbReference type="ARBA" id="ARBA00022898"/>
    </source>
</evidence>
<evidence type="ECO:0000256" key="10">
    <source>
        <dbReference type="ARBA" id="ARBA00033171"/>
    </source>
</evidence>
<dbReference type="SUPFAM" id="SSF53850">
    <property type="entry name" value="Periplasmic binding protein-like II"/>
    <property type="match status" value="1"/>
</dbReference>
<organism evidence="14 15">
    <name type="scientific">Paenibacillus residui</name>
    <dbReference type="NCBI Taxonomy" id="629724"/>
    <lineage>
        <taxon>Bacteria</taxon>
        <taxon>Bacillati</taxon>
        <taxon>Bacillota</taxon>
        <taxon>Bacilli</taxon>
        <taxon>Bacillales</taxon>
        <taxon>Paenibacillaceae</taxon>
        <taxon>Paenibacillus</taxon>
    </lineage>
</organism>
<keyword evidence="12" id="KW-0732">Signal</keyword>
<evidence type="ECO:0000256" key="1">
    <source>
        <dbReference type="ARBA" id="ARBA00003469"/>
    </source>
</evidence>
<keyword evidence="15" id="KW-1185">Reference proteome</keyword>
<dbReference type="RefSeq" id="WP_379287908.1">
    <property type="nucleotide sequence ID" value="NZ_JBHTIU010000031.1"/>
</dbReference>
<keyword evidence="5" id="KW-0808">Transferase</keyword>
<evidence type="ECO:0000256" key="5">
    <source>
        <dbReference type="ARBA" id="ARBA00022679"/>
    </source>
</evidence>
<reference evidence="15" key="1">
    <citation type="journal article" date="2019" name="Int. J. Syst. Evol. Microbiol.">
        <title>The Global Catalogue of Microorganisms (GCM) 10K type strain sequencing project: providing services to taxonomists for standard genome sequencing and annotation.</title>
        <authorList>
            <consortium name="The Broad Institute Genomics Platform"/>
            <consortium name="The Broad Institute Genome Sequencing Center for Infectious Disease"/>
            <person name="Wu L."/>
            <person name="Ma J."/>
        </authorList>
    </citation>
    <scope>NUCLEOTIDE SEQUENCE [LARGE SCALE GENOMIC DNA]</scope>
    <source>
        <strain evidence="15">CCUG 57263</strain>
    </source>
</reference>
<gene>
    <name evidence="14" type="ORF">ACFQ03_10130</name>
</gene>
<evidence type="ECO:0000256" key="12">
    <source>
        <dbReference type="SAM" id="SignalP"/>
    </source>
</evidence>